<keyword evidence="4 10" id="KW-0863">Zinc-finger</keyword>
<dbReference type="GO" id="GO:0006325">
    <property type="term" value="P:chromatin organization"/>
    <property type="evidence" value="ECO:0007669"/>
    <property type="project" value="UniProtKB-KW"/>
</dbReference>
<dbReference type="InterPro" id="IPR038603">
    <property type="entry name" value="Znf_FCS_sf"/>
</dbReference>
<evidence type="ECO:0000256" key="1">
    <source>
        <dbReference type="ARBA" id="ARBA00004123"/>
    </source>
</evidence>
<dbReference type="PANTHER" id="PTHR12247:SF79">
    <property type="entry name" value="MBT DOMAIN-CONTAINING PROTEIN 1"/>
    <property type="match status" value="1"/>
</dbReference>
<dbReference type="InterPro" id="IPR012313">
    <property type="entry name" value="Znf_FCS"/>
</dbReference>
<dbReference type="CDD" id="cd20126">
    <property type="entry name" value="MBT_MBTD1_rpt3"/>
    <property type="match status" value="1"/>
</dbReference>
<dbReference type="GO" id="GO:0003682">
    <property type="term" value="F:chromatin binding"/>
    <property type="evidence" value="ECO:0007669"/>
    <property type="project" value="TreeGrafter"/>
</dbReference>
<keyword evidence="6" id="KW-0156">Chromatin regulator</keyword>
<dbReference type="KEGG" id="tng:GSTEN00004661G001"/>
<keyword evidence="2" id="KW-0479">Metal-binding</keyword>
<accession>Q4T9N5</accession>
<dbReference type="Gene3D" id="3.30.60.160">
    <property type="match status" value="1"/>
</dbReference>
<feature type="repeat" description="MBT" evidence="11">
    <location>
        <begin position="429"/>
        <end position="553"/>
    </location>
</feature>
<dbReference type="GO" id="GO:0008270">
    <property type="term" value="F:zinc ion binding"/>
    <property type="evidence" value="ECO:0007669"/>
    <property type="project" value="UniProtKB-KW"/>
</dbReference>
<dbReference type="AlphaFoldDB" id="Q4T9N5"/>
<comment type="caution">
    <text evidence="13">The sequence shown here is derived from an EMBL/GenBank/DDBJ whole genome shotgun (WGS) entry which is preliminary data.</text>
</comment>
<reference evidence="13" key="1">
    <citation type="journal article" date="2004" name="Nature">
        <title>Genome duplication in the teleost fish Tetraodon nigroviridis reveals the early vertebrate proto-karyotype.</title>
        <authorList>
            <person name="Jaillon O."/>
            <person name="Aury J.-M."/>
            <person name="Brunet F."/>
            <person name="Petit J.-L."/>
            <person name="Stange-Thomann N."/>
            <person name="Mauceli E."/>
            <person name="Bouneau L."/>
            <person name="Fischer C."/>
            <person name="Ozouf-Costaz C."/>
            <person name="Bernot A."/>
            <person name="Nicaud S."/>
            <person name="Jaffe D."/>
            <person name="Fisher S."/>
            <person name="Lutfalla G."/>
            <person name="Dossat C."/>
            <person name="Segurens B."/>
            <person name="Dasilva C."/>
            <person name="Salanoubat M."/>
            <person name="Levy M."/>
            <person name="Boudet N."/>
            <person name="Castellano S."/>
            <person name="Anthouard V."/>
            <person name="Jubin C."/>
            <person name="Castelli V."/>
            <person name="Katinka M."/>
            <person name="Vacherie B."/>
            <person name="Biemont C."/>
            <person name="Skalli Z."/>
            <person name="Cattolico L."/>
            <person name="Poulain J."/>
            <person name="De Berardinis V."/>
            <person name="Cruaud C."/>
            <person name="Duprat S."/>
            <person name="Brottier P."/>
            <person name="Coutanceau J.-P."/>
            <person name="Gouzy J."/>
            <person name="Parra G."/>
            <person name="Lardier G."/>
            <person name="Chapple C."/>
            <person name="McKernan K.J."/>
            <person name="McEwan P."/>
            <person name="Bosak S."/>
            <person name="Kellis M."/>
            <person name="Volff J.-N."/>
            <person name="Guigo R."/>
            <person name="Zody M.C."/>
            <person name="Mesirov J."/>
            <person name="Lindblad-Toh K."/>
            <person name="Birren B."/>
            <person name="Nusbaum C."/>
            <person name="Kahn D."/>
            <person name="Robinson-Rechavi M."/>
            <person name="Laudet V."/>
            <person name="Schachter V."/>
            <person name="Quetier F."/>
            <person name="Saurin W."/>
            <person name="Scarpelli C."/>
            <person name="Wincker P."/>
            <person name="Lander E.S."/>
            <person name="Weissenbach J."/>
            <person name="Roest Crollius H."/>
        </authorList>
    </citation>
    <scope>NUCLEOTIDE SEQUENCE [LARGE SCALE GENOMIC DNA]</scope>
</reference>
<comment type="subcellular location">
    <subcellularLocation>
        <location evidence="1">Nucleus</location>
    </subcellularLocation>
</comment>
<evidence type="ECO:0000313" key="13">
    <source>
        <dbReference type="EMBL" id="CAF90397.1"/>
    </source>
</evidence>
<dbReference type="Pfam" id="PF21319">
    <property type="entry name" value="zf-FCS_1"/>
    <property type="match status" value="1"/>
</dbReference>
<evidence type="ECO:0000256" key="9">
    <source>
        <dbReference type="ARBA" id="ARBA00023242"/>
    </source>
</evidence>
<feature type="repeat" description="MBT" evidence="11">
    <location>
        <begin position="341"/>
        <end position="427"/>
    </location>
</feature>
<keyword evidence="9" id="KW-0539">Nucleus</keyword>
<evidence type="ECO:0000256" key="3">
    <source>
        <dbReference type="ARBA" id="ARBA00022737"/>
    </source>
</evidence>
<sequence>MQPQLNEPHVQSVSGEIPTGCLMAMTSTAAVRSQPAAPARKTARTRWYRPFPLLCQLSKTMAKCTPIPMARLEWVSMSRRNRLTTCSIMLFVILRLEMCPFCLPATCEMCGMVGVRDAFYSKTKRFCSVSCSRSYSSNSKKASILARLQVSALKSQPKRSGTSLYKQYFLNICIWFFFSKGKPPTKKAKVLQKQPLMAKLAAYAQYQASQQNQAKSKAGTSTNRGVESFDWGQYICSNNTAGAPVSCFKHAPMGKCWGDIEEGVRIEVVNTDTNLSTKVYWIAEIVKLAGFKALLRYEGFDGDNSKDFWCNLCIPEVHPVGWCASSSKPLVPPKSLQHKYSNWKAFLVKRLTGTKTLPPDFSSKVHENLQFPFKKLMRVEVVDKNYLCRTRVALVEEVIGGRLRLVYEESEDNTDDFWCHMLSPLIHSIGWSRSIGHRFKRSGEFPRLIHADVSKKLEGQSDAPPQYFQKVKDVDQSGEWFKEGMKLEAIDPLNLSTICAATVRKVLADGYLMIGIDGSEAVDGSDWFCYHSTSPSIFPVGFCEINSIELTPPRGYAKLPFKWFDYLREMGSVAAPVKLFNKEVPNHGFRMGMKLEAVDLMEPRLVCVATVTRIVHRLLRIHFDGWEDEYDQWVDCESPDLYPVGWCQLTGYQLQPPAA</sequence>
<feature type="domain" description="FCS-type" evidence="12">
    <location>
        <begin position="105"/>
        <end position="133"/>
    </location>
</feature>
<dbReference type="GO" id="GO:0005634">
    <property type="term" value="C:nucleus"/>
    <property type="evidence" value="ECO:0007669"/>
    <property type="project" value="UniProtKB-SubCell"/>
</dbReference>
<keyword evidence="7" id="KW-0805">Transcription regulation</keyword>
<reference evidence="13" key="2">
    <citation type="submission" date="2004-02" db="EMBL/GenBank/DDBJ databases">
        <authorList>
            <consortium name="Genoscope"/>
            <consortium name="Whitehead Institute Centre for Genome Research"/>
        </authorList>
    </citation>
    <scope>NUCLEOTIDE SEQUENCE</scope>
</reference>
<name>Q4T9N5_TETNG</name>
<dbReference type="Pfam" id="PF02820">
    <property type="entry name" value="MBT"/>
    <property type="match status" value="4"/>
</dbReference>
<dbReference type="PROSITE" id="PS51024">
    <property type="entry name" value="ZF_FCS"/>
    <property type="match status" value="1"/>
</dbReference>
<evidence type="ECO:0000256" key="2">
    <source>
        <dbReference type="ARBA" id="ARBA00022723"/>
    </source>
</evidence>
<dbReference type="FunFam" id="2.30.30.140:FF:000015">
    <property type="entry name" value="MBT domain-containing protein 1 isoform X1"/>
    <property type="match status" value="1"/>
</dbReference>
<dbReference type="FunFam" id="3.30.60.160:FF:000001">
    <property type="entry name" value="MBT domain-containing protein 1 isoform X1"/>
    <property type="match status" value="1"/>
</dbReference>
<gene>
    <name evidence="13" type="ORF">GSTENG00004661001</name>
</gene>
<organism evidence="13">
    <name type="scientific">Tetraodon nigroviridis</name>
    <name type="common">Spotted green pufferfish</name>
    <name type="synonym">Chelonodon nigroviridis</name>
    <dbReference type="NCBI Taxonomy" id="99883"/>
    <lineage>
        <taxon>Eukaryota</taxon>
        <taxon>Metazoa</taxon>
        <taxon>Chordata</taxon>
        <taxon>Craniata</taxon>
        <taxon>Vertebrata</taxon>
        <taxon>Euteleostomi</taxon>
        <taxon>Actinopterygii</taxon>
        <taxon>Neopterygii</taxon>
        <taxon>Teleostei</taxon>
        <taxon>Neoteleostei</taxon>
        <taxon>Acanthomorphata</taxon>
        <taxon>Eupercaria</taxon>
        <taxon>Tetraodontiformes</taxon>
        <taxon>Tetradontoidea</taxon>
        <taxon>Tetraodontidae</taxon>
        <taxon>Tetraodon</taxon>
    </lineage>
</organism>
<dbReference type="CDD" id="cd20129">
    <property type="entry name" value="MBT_MBTD1_rpt4"/>
    <property type="match status" value="1"/>
</dbReference>
<protein>
    <submittedName>
        <fullName evidence="13">(spotted green pufferfish) hypothetical protein</fullName>
    </submittedName>
</protein>
<evidence type="ECO:0000256" key="10">
    <source>
        <dbReference type="PROSITE-ProRule" id="PRU00367"/>
    </source>
</evidence>
<evidence type="ECO:0000259" key="12">
    <source>
        <dbReference type="PROSITE" id="PS51024"/>
    </source>
</evidence>
<dbReference type="SMART" id="SM00561">
    <property type="entry name" value="MBT"/>
    <property type="match status" value="4"/>
</dbReference>
<evidence type="ECO:0000256" key="4">
    <source>
        <dbReference type="ARBA" id="ARBA00022771"/>
    </source>
</evidence>
<evidence type="ECO:0000256" key="11">
    <source>
        <dbReference type="PROSITE-ProRule" id="PRU00459"/>
    </source>
</evidence>
<keyword evidence="8" id="KW-0804">Transcription</keyword>
<dbReference type="OrthoDB" id="5800688at2759"/>
<evidence type="ECO:0000256" key="5">
    <source>
        <dbReference type="ARBA" id="ARBA00022833"/>
    </source>
</evidence>
<dbReference type="Gene3D" id="2.30.30.140">
    <property type="match status" value="4"/>
</dbReference>
<dbReference type="PROSITE" id="PS51079">
    <property type="entry name" value="MBT"/>
    <property type="match status" value="4"/>
</dbReference>
<dbReference type="GO" id="GO:0042393">
    <property type="term" value="F:histone binding"/>
    <property type="evidence" value="ECO:0007669"/>
    <property type="project" value="TreeGrafter"/>
</dbReference>
<feature type="non-terminal residue" evidence="13">
    <location>
        <position position="1"/>
    </location>
</feature>
<dbReference type="EMBL" id="CAAE01007522">
    <property type="protein sequence ID" value="CAF90397.1"/>
    <property type="molecule type" value="Genomic_DNA"/>
</dbReference>
<dbReference type="InterPro" id="IPR050548">
    <property type="entry name" value="PcG_chromatin_remod_factors"/>
</dbReference>
<evidence type="ECO:0000256" key="7">
    <source>
        <dbReference type="ARBA" id="ARBA00023015"/>
    </source>
</evidence>
<evidence type="ECO:0000256" key="8">
    <source>
        <dbReference type="ARBA" id="ARBA00023163"/>
    </source>
</evidence>
<keyword evidence="5" id="KW-0862">Zinc</keyword>
<dbReference type="PANTHER" id="PTHR12247">
    <property type="entry name" value="POLYCOMB GROUP PROTEIN"/>
    <property type="match status" value="1"/>
</dbReference>
<feature type="repeat" description="MBT" evidence="11">
    <location>
        <begin position="561"/>
        <end position="657"/>
    </location>
</feature>
<dbReference type="InterPro" id="IPR004092">
    <property type="entry name" value="Mbt"/>
</dbReference>
<dbReference type="SUPFAM" id="SSF63748">
    <property type="entry name" value="Tudor/PWWP/MBT"/>
    <property type="match status" value="4"/>
</dbReference>
<dbReference type="FunFam" id="2.30.30.140:FF:000010">
    <property type="entry name" value="MBT domain-containing protein 1 isoform X1"/>
    <property type="match status" value="1"/>
</dbReference>
<keyword evidence="3" id="KW-0677">Repeat</keyword>
<evidence type="ECO:0000256" key="6">
    <source>
        <dbReference type="ARBA" id="ARBA00022853"/>
    </source>
</evidence>
<dbReference type="GO" id="GO:0045892">
    <property type="term" value="P:negative regulation of DNA-templated transcription"/>
    <property type="evidence" value="ECO:0007669"/>
    <property type="project" value="TreeGrafter"/>
</dbReference>
<proteinExistence type="predicted"/>
<feature type="repeat" description="MBT" evidence="11">
    <location>
        <begin position="229"/>
        <end position="333"/>
    </location>
</feature>